<name>A0A2C6ASH7_FUSNP</name>
<evidence type="ECO:0000313" key="2">
    <source>
        <dbReference type="Proteomes" id="UP000225199"/>
    </source>
</evidence>
<accession>A0A2C6ASH7</accession>
<comment type="caution">
    <text evidence="1">The sequence shown here is derived from an EMBL/GenBank/DDBJ whole genome shotgun (WGS) entry which is preliminary data.</text>
</comment>
<dbReference type="SUPFAM" id="SSF51556">
    <property type="entry name" value="Metallo-dependent hydrolases"/>
    <property type="match status" value="1"/>
</dbReference>
<evidence type="ECO:0000313" key="1">
    <source>
        <dbReference type="EMBL" id="PHH97175.1"/>
    </source>
</evidence>
<dbReference type="RefSeq" id="WP_098979038.1">
    <property type="nucleotide sequence ID" value="NZ_NIRJ01000001.1"/>
</dbReference>
<dbReference type="EMBL" id="NIRJ01000001">
    <property type="protein sequence ID" value="PHH97175.1"/>
    <property type="molecule type" value="Genomic_DNA"/>
</dbReference>
<evidence type="ECO:0008006" key="3">
    <source>
        <dbReference type="Google" id="ProtNLM"/>
    </source>
</evidence>
<dbReference type="Proteomes" id="UP000225199">
    <property type="component" value="Unassembled WGS sequence"/>
</dbReference>
<dbReference type="AlphaFoldDB" id="A0A2C6ASH7"/>
<dbReference type="InterPro" id="IPR032466">
    <property type="entry name" value="Metal_Hydrolase"/>
</dbReference>
<gene>
    <name evidence="1" type="ORF">CA840_07615</name>
</gene>
<sequence>MKNREKCLRLIKGAYDLHTHSTPSHIKRKIDDIELLEIAEKYQMAGVMIKNHYESTAGRAELLNKHFNFKTRAFGGIVLNRPVGGINPYAAESALKLGAKFVWLPTRDALHCLKYGNMEGDFFNREGITIFDSNGNLKSSFFELLQVIKKYNAVLATGHISIEESLVVCQEATKFGVKTVLTHPDWKRTKFPLEIQKKISDMGVFIEKVWANLEDGDVTLEDFIESIRLIGPEKIFLTTDRGQYNKDYPINCYLMFIDMLIENNFSDEEIKIMTSDNPYKLVK</sequence>
<dbReference type="Pfam" id="PF19799">
    <property type="entry name" value="DUF6282"/>
    <property type="match status" value="1"/>
</dbReference>
<proteinExistence type="predicted"/>
<reference evidence="1 2" key="1">
    <citation type="submission" date="2017-06" db="EMBL/GenBank/DDBJ databases">
        <title>Draft genome sequence of Fusobacterium nucleatum subsp. polymorphum KCOM 1002 (=ChDC F175).</title>
        <authorList>
            <person name="Kook J.-K."/>
            <person name="Park S.-N."/>
            <person name="Lim Y.K."/>
            <person name="Roh H."/>
        </authorList>
    </citation>
    <scope>NUCLEOTIDE SEQUENCE [LARGE SCALE GENOMIC DNA]</scope>
    <source>
        <strain evidence="2">KCOM 1002 (ChDC F175)</strain>
    </source>
</reference>
<protein>
    <recommendedName>
        <fullName evidence="3">Cytosolic protein</fullName>
    </recommendedName>
</protein>
<dbReference type="InterPro" id="IPR046249">
    <property type="entry name" value="DUF6282"/>
</dbReference>
<organism evidence="1 2">
    <name type="scientific">Fusobacterium nucleatum subsp. polymorphum</name>
    <name type="common">Fusobacterium polymorphum</name>
    <dbReference type="NCBI Taxonomy" id="76857"/>
    <lineage>
        <taxon>Bacteria</taxon>
        <taxon>Fusobacteriati</taxon>
        <taxon>Fusobacteriota</taxon>
        <taxon>Fusobacteriia</taxon>
        <taxon>Fusobacteriales</taxon>
        <taxon>Fusobacteriaceae</taxon>
        <taxon>Fusobacterium</taxon>
    </lineage>
</organism>